<feature type="domain" description="Dynamin N-terminal" evidence="2">
    <location>
        <begin position="389"/>
        <end position="628"/>
    </location>
</feature>
<dbReference type="InterPro" id="IPR027417">
    <property type="entry name" value="P-loop_NTPase"/>
</dbReference>
<protein>
    <submittedName>
        <fullName evidence="4">Uncharacterized protein</fullName>
    </submittedName>
</protein>
<reference evidence="4" key="1">
    <citation type="journal article" date="2021" name="Nat. Commun.">
        <title>Genetic determinants of endophytism in the Arabidopsis root mycobiome.</title>
        <authorList>
            <person name="Mesny F."/>
            <person name="Miyauchi S."/>
            <person name="Thiergart T."/>
            <person name="Pickel B."/>
            <person name="Atanasova L."/>
            <person name="Karlsson M."/>
            <person name="Huettel B."/>
            <person name="Barry K.W."/>
            <person name="Haridas S."/>
            <person name="Chen C."/>
            <person name="Bauer D."/>
            <person name="Andreopoulos W."/>
            <person name="Pangilinan J."/>
            <person name="LaButti K."/>
            <person name="Riley R."/>
            <person name="Lipzen A."/>
            <person name="Clum A."/>
            <person name="Drula E."/>
            <person name="Henrissat B."/>
            <person name="Kohler A."/>
            <person name="Grigoriev I.V."/>
            <person name="Martin F.M."/>
            <person name="Hacquard S."/>
        </authorList>
    </citation>
    <scope>NUCLEOTIDE SEQUENCE</scope>
    <source>
        <strain evidence="4">MPI-CAGE-AT-0147</strain>
    </source>
</reference>
<dbReference type="Pfam" id="PF24564">
    <property type="entry name" value="DUF7605"/>
    <property type="match status" value="1"/>
</dbReference>
<feature type="domain" description="DUF7605" evidence="3">
    <location>
        <begin position="862"/>
        <end position="1040"/>
    </location>
</feature>
<feature type="compositionally biased region" description="Polar residues" evidence="1">
    <location>
        <begin position="328"/>
        <end position="362"/>
    </location>
</feature>
<dbReference type="OrthoDB" id="3598281at2759"/>
<evidence type="ECO:0000259" key="3">
    <source>
        <dbReference type="Pfam" id="PF24564"/>
    </source>
</evidence>
<dbReference type="Proteomes" id="UP000738349">
    <property type="component" value="Unassembled WGS sequence"/>
</dbReference>
<accession>A0A9P9E9T2</accession>
<proteinExistence type="predicted"/>
<dbReference type="InterPro" id="IPR045063">
    <property type="entry name" value="Dynamin_N"/>
</dbReference>
<feature type="compositionally biased region" description="Low complexity" evidence="1">
    <location>
        <begin position="265"/>
        <end position="275"/>
    </location>
</feature>
<feature type="compositionally biased region" description="Polar residues" evidence="1">
    <location>
        <begin position="158"/>
        <end position="170"/>
    </location>
</feature>
<dbReference type="Gene3D" id="3.40.50.300">
    <property type="entry name" value="P-loop containing nucleotide triphosphate hydrolases"/>
    <property type="match status" value="1"/>
</dbReference>
<evidence type="ECO:0000256" key="1">
    <source>
        <dbReference type="SAM" id="MobiDB-lite"/>
    </source>
</evidence>
<feature type="region of interest" description="Disordered" evidence="1">
    <location>
        <begin position="288"/>
        <end position="362"/>
    </location>
</feature>
<sequence>MASPPTTPPSAELEALPLSSQSSPGDTQYQTPASRPASPAFDFSFDSSQSTRGSFIFGQPLPPPFADSTRPNPASSPPTWLSTPDRQGSSQGPRFSSGSTGDENRPASARGSFSGTPTSLFRFQAAGDNIPSPEFNSTSSLGTPHRQGSGPDSIFQFRDSSSGISLTQADLASPIRTPTKGTDNPIPTAFVGADNRGSSSPARVASSLPAAGQQSSSPVPVFRFGSLGTGDSSLSPEASSSTPFSFSLLHNITPLPSPTPSRGASPQPSSTSLQSPFRITPISLSASHSAPAVSSPAPAFSSPIPATPPSAGRSRTLSLASSPSSTPGQQRGTRPSTQQRLTSVSDISVSASEASNSNCGLTDSDATLKRLMEDAKSLRRFQGSDTRTIAVLGDSGEGKSSLINSLLHVSEIAQTADIGSACTSVVTEYRQKKAEHVAPITIEVEYLSASGMKELVKELLWSFRQLYLPGVESDDTSEQDYGRYMRESDQAWSALQSAFQHQRRFTKDFLRDMSEGALERITTQVLQWVEEIEWPSGGNNGFWVSTAQTAEECCEKTKVFMQDKYWPFTKIIRVYLNSQVLRTGVVLADLPGLQDTNLARVRATQDYLIKCDNVFIVAEISRAITDQSLKSSLFWVLSRHVPMEWEQSGSKNFKLAVVCTKSEELNKDKARTKFCGPNKRISSETITELDDEIKAAKSAGDRPRKKAAKKKQEILLIQARNDHVTQGLQRAYAADMEGKTLDVFCVSNTMYQKYSQKGNTEYVMASGIPDLRRFCHSMTADAQLGEAKHFLQSKLSTLLNSLHLWTNSFQNDQLEEEVGLKEEVYLQLNERICEIPSLVGTFRQDFEKCFQEQIMNLIVGRDKHWERAAITEGRRWQTWHFSQYRAWCHNNGNHETSKRDAEDWNAKIIWKMRMELEFQWDLVEEEVALVFSGLLNKTQKFLNDVELTIRNKATSDHATPLASSIDSQIRNFEYLIKREERTFLGEVKAIRRYASDSNTNSFILKEMIPLYRSASSQFGRGMFERQKEIIQGHIEGGTLFPILGIYLSTSMEELIRVTAERLQMVLSMVWQSIKSDVDMVFHSQATLRNNRTESDEKREQLLKKLAVEVNGLKEEHGHLIQTIETL</sequence>
<dbReference type="PANTHER" id="PTHR36681:SF3">
    <property type="entry name" value="NUCLEAR GTPASE, GERMINAL CENTER-ASSOCIATED, TANDEM DUPLICATE 3"/>
    <property type="match status" value="1"/>
</dbReference>
<dbReference type="EMBL" id="JAGMUV010000015">
    <property type="protein sequence ID" value="KAH7133693.1"/>
    <property type="molecule type" value="Genomic_DNA"/>
</dbReference>
<comment type="caution">
    <text evidence="4">The sequence shown here is derived from an EMBL/GenBank/DDBJ whole genome shotgun (WGS) entry which is preliminary data.</text>
</comment>
<feature type="region of interest" description="Disordered" evidence="1">
    <location>
        <begin position="1"/>
        <end position="275"/>
    </location>
</feature>
<feature type="compositionally biased region" description="Polar residues" evidence="1">
    <location>
        <begin position="69"/>
        <end position="101"/>
    </location>
</feature>
<dbReference type="Pfam" id="PF00350">
    <property type="entry name" value="Dynamin_N"/>
    <property type="match status" value="1"/>
</dbReference>
<feature type="compositionally biased region" description="Low complexity" evidence="1">
    <location>
        <begin position="232"/>
        <end position="249"/>
    </location>
</feature>
<dbReference type="SUPFAM" id="SSF52540">
    <property type="entry name" value="P-loop containing nucleoside triphosphate hydrolases"/>
    <property type="match status" value="1"/>
</dbReference>
<name>A0A9P9E9T2_9HYPO</name>
<feature type="compositionally biased region" description="Polar residues" evidence="1">
    <location>
        <begin position="18"/>
        <end position="33"/>
    </location>
</feature>
<gene>
    <name evidence="4" type="ORF">EDB81DRAFT_859227</name>
</gene>
<dbReference type="PANTHER" id="PTHR36681">
    <property type="entry name" value="NUCLEAR GTPASE, GERMINAL CENTER-ASSOCIATED, TANDEM DUPLICATE 3"/>
    <property type="match status" value="1"/>
</dbReference>
<evidence type="ECO:0000313" key="4">
    <source>
        <dbReference type="EMBL" id="KAH7133693.1"/>
    </source>
</evidence>
<feature type="compositionally biased region" description="Low complexity" evidence="1">
    <location>
        <begin position="288"/>
        <end position="327"/>
    </location>
</feature>
<dbReference type="InterPro" id="IPR056024">
    <property type="entry name" value="DUF7605"/>
</dbReference>
<evidence type="ECO:0000313" key="5">
    <source>
        <dbReference type="Proteomes" id="UP000738349"/>
    </source>
</evidence>
<keyword evidence="5" id="KW-1185">Reference proteome</keyword>
<evidence type="ECO:0000259" key="2">
    <source>
        <dbReference type="Pfam" id="PF00350"/>
    </source>
</evidence>
<feature type="compositionally biased region" description="Low complexity" evidence="1">
    <location>
        <begin position="36"/>
        <end position="48"/>
    </location>
</feature>
<organism evidence="4 5">
    <name type="scientific">Dactylonectria macrodidyma</name>
    <dbReference type="NCBI Taxonomy" id="307937"/>
    <lineage>
        <taxon>Eukaryota</taxon>
        <taxon>Fungi</taxon>
        <taxon>Dikarya</taxon>
        <taxon>Ascomycota</taxon>
        <taxon>Pezizomycotina</taxon>
        <taxon>Sordariomycetes</taxon>
        <taxon>Hypocreomycetidae</taxon>
        <taxon>Hypocreales</taxon>
        <taxon>Nectriaceae</taxon>
        <taxon>Dactylonectria</taxon>
    </lineage>
</organism>
<feature type="compositionally biased region" description="Polar residues" evidence="1">
    <location>
        <begin position="111"/>
        <end position="121"/>
    </location>
</feature>
<dbReference type="AlphaFoldDB" id="A0A9P9E9T2"/>